<keyword evidence="1" id="KW-0812">Transmembrane</keyword>
<evidence type="ECO:0000259" key="2">
    <source>
        <dbReference type="Pfam" id="PF13548"/>
    </source>
</evidence>
<dbReference type="Pfam" id="PF13548">
    <property type="entry name" value="DUF4126"/>
    <property type="match status" value="1"/>
</dbReference>
<reference evidence="4" key="1">
    <citation type="submission" date="2016-10" db="EMBL/GenBank/DDBJ databases">
        <authorList>
            <person name="Varghese N."/>
            <person name="Submissions S."/>
        </authorList>
    </citation>
    <scope>NUCLEOTIDE SEQUENCE [LARGE SCALE GENOMIC DNA]</scope>
    <source>
        <strain evidence="4">DSM 15310</strain>
    </source>
</reference>
<evidence type="ECO:0000313" key="3">
    <source>
        <dbReference type="EMBL" id="SET01255.1"/>
    </source>
</evidence>
<keyword evidence="1" id="KW-0472">Membrane</keyword>
<accession>A0A1I0B5I7</accession>
<name>A0A1I0B5I7_9BACT</name>
<dbReference type="Proteomes" id="UP000198697">
    <property type="component" value="Unassembled WGS sequence"/>
</dbReference>
<keyword evidence="4" id="KW-1185">Reference proteome</keyword>
<sequence length="169" mass="17708">MTKYQWQTIGLGTLAGFRSMTAPALLSSNLLTYHPKALAGSPLRYLQKNWVAQGLKLLAAGEMVGDKLPATPDRIAAPVLLGRMVSGGLVGATIFRINHDKTLNGAVLGGLAAIAGTYLSFFLRKQATQESGLPSAVTGGFEDALTVGMGLALTKGTDVGKPQPRAWDL</sequence>
<protein>
    <submittedName>
        <fullName evidence="3">Uncharacterized membrane protein</fullName>
    </submittedName>
</protein>
<organism evidence="3 4">
    <name type="scientific">Hymenobacter actinosclerus</name>
    <dbReference type="NCBI Taxonomy" id="82805"/>
    <lineage>
        <taxon>Bacteria</taxon>
        <taxon>Pseudomonadati</taxon>
        <taxon>Bacteroidota</taxon>
        <taxon>Cytophagia</taxon>
        <taxon>Cytophagales</taxon>
        <taxon>Hymenobacteraceae</taxon>
        <taxon>Hymenobacter</taxon>
    </lineage>
</organism>
<dbReference type="STRING" id="82805.SAMN04487998_0929"/>
<dbReference type="RefSeq" id="WP_092768720.1">
    <property type="nucleotide sequence ID" value="NZ_FOHS01000001.1"/>
</dbReference>
<feature type="domain" description="DUF4126" evidence="2">
    <location>
        <begin position="8"/>
        <end position="151"/>
    </location>
</feature>
<dbReference type="OrthoDB" id="9812409at2"/>
<keyword evidence="1" id="KW-1133">Transmembrane helix</keyword>
<evidence type="ECO:0000256" key="1">
    <source>
        <dbReference type="SAM" id="Phobius"/>
    </source>
</evidence>
<feature type="transmembrane region" description="Helical" evidence="1">
    <location>
        <begin position="103"/>
        <end position="123"/>
    </location>
</feature>
<evidence type="ECO:0000313" key="4">
    <source>
        <dbReference type="Proteomes" id="UP000198697"/>
    </source>
</evidence>
<dbReference type="InterPro" id="IPR025196">
    <property type="entry name" value="DUF4126"/>
</dbReference>
<gene>
    <name evidence="3" type="ORF">SAMN04487998_0929</name>
</gene>
<dbReference type="EMBL" id="FOHS01000001">
    <property type="protein sequence ID" value="SET01255.1"/>
    <property type="molecule type" value="Genomic_DNA"/>
</dbReference>
<proteinExistence type="predicted"/>
<dbReference type="AlphaFoldDB" id="A0A1I0B5I7"/>